<evidence type="ECO:0000256" key="2">
    <source>
        <dbReference type="ARBA" id="ARBA00022448"/>
    </source>
</evidence>
<evidence type="ECO:0000256" key="1">
    <source>
        <dbReference type="ARBA" id="ARBA00004651"/>
    </source>
</evidence>
<dbReference type="PROSITE" id="PS50850">
    <property type="entry name" value="MFS"/>
    <property type="match status" value="1"/>
</dbReference>
<reference evidence="9" key="1">
    <citation type="submission" date="2016-10" db="EMBL/GenBank/DDBJ databases">
        <authorList>
            <person name="Varghese N."/>
            <person name="Submissions S."/>
        </authorList>
    </citation>
    <scope>NUCLEOTIDE SEQUENCE [LARGE SCALE GENOMIC DNA]</scope>
    <source>
        <strain evidence="9">DSM 3669</strain>
    </source>
</reference>
<accession>A0A1I6DDG9</accession>
<keyword evidence="3 6" id="KW-0812">Transmembrane</keyword>
<gene>
    <name evidence="8" type="ORF">SAMN05660706_10938</name>
</gene>
<feature type="transmembrane region" description="Helical" evidence="6">
    <location>
        <begin position="273"/>
        <end position="290"/>
    </location>
</feature>
<keyword evidence="5 6" id="KW-0472">Membrane</keyword>
<dbReference type="PROSITE" id="PS00216">
    <property type="entry name" value="SUGAR_TRANSPORT_1"/>
    <property type="match status" value="1"/>
</dbReference>
<keyword evidence="9" id="KW-1185">Reference proteome</keyword>
<dbReference type="Gene3D" id="1.20.1250.20">
    <property type="entry name" value="MFS general substrate transporter like domains"/>
    <property type="match status" value="2"/>
</dbReference>
<keyword evidence="2" id="KW-0813">Transport</keyword>
<evidence type="ECO:0000313" key="8">
    <source>
        <dbReference type="EMBL" id="SFR03489.1"/>
    </source>
</evidence>
<dbReference type="PANTHER" id="PTHR43129">
    <property type="entry name" value="FOSMIDOMYCIN RESISTANCE PROTEIN"/>
    <property type="match status" value="1"/>
</dbReference>
<sequence length="394" mass="41525">MKKNGLRLITLTVLSVAHLVNDMYNNFLPQLLPFLVAAAGFSVVKASSLVSAFTITSSLVQPLFGYLVDQKNQRWLVFAGTIWMAGVLSLTGLTINYWLLLVMATLAGLGTAAFHPQASAMISSVSGNRKGLIMSAFVASGNVGWAVAPVILIPLFTYYGTKGTIIMVVPGVLAAFFLYIFAPRSNSPNVPKKSLSKIIVSMKPAMGELSKLMAVVALRSLAYTGLITMLPLYFKAEKVDAGKTSALLFLMLFAGAIGGLIGGFVSDKYGRRPLIIGSLALATPFFYGFISTGGILSYVFLGLGGAALLASFSVTVVAAQEAIPDNKAMAAGLSMGFAIGMGGLAVTLIGKIADIYGLFLSINLLFLLPFIAALIALYLKKDSTGKQLGCETAR</sequence>
<comment type="subcellular location">
    <subcellularLocation>
        <location evidence="1">Cell membrane</location>
        <topology evidence="1">Multi-pass membrane protein</topology>
    </subcellularLocation>
</comment>
<organism evidence="8 9">
    <name type="scientific">Desulfoscipio geothermicus DSM 3669</name>
    <dbReference type="NCBI Taxonomy" id="1121426"/>
    <lineage>
        <taxon>Bacteria</taxon>
        <taxon>Bacillati</taxon>
        <taxon>Bacillota</taxon>
        <taxon>Clostridia</taxon>
        <taxon>Eubacteriales</taxon>
        <taxon>Desulfallaceae</taxon>
        <taxon>Desulfoscipio</taxon>
    </lineage>
</organism>
<dbReference type="InterPro" id="IPR005829">
    <property type="entry name" value="Sugar_transporter_CS"/>
</dbReference>
<dbReference type="Pfam" id="PF07690">
    <property type="entry name" value="MFS_1"/>
    <property type="match status" value="1"/>
</dbReference>
<dbReference type="OrthoDB" id="9770492at2"/>
<dbReference type="InterPro" id="IPR036259">
    <property type="entry name" value="MFS_trans_sf"/>
</dbReference>
<dbReference type="STRING" id="39060.SAMN05660706_10938"/>
<dbReference type="GO" id="GO:0022857">
    <property type="term" value="F:transmembrane transporter activity"/>
    <property type="evidence" value="ECO:0007669"/>
    <property type="project" value="InterPro"/>
</dbReference>
<proteinExistence type="predicted"/>
<feature type="transmembrane region" description="Helical" evidence="6">
    <location>
        <begin position="136"/>
        <end position="159"/>
    </location>
</feature>
<dbReference type="RefSeq" id="WP_092482741.1">
    <property type="nucleotide sequence ID" value="NZ_FOYM01000009.1"/>
</dbReference>
<feature type="transmembrane region" description="Helical" evidence="6">
    <location>
        <begin position="75"/>
        <end position="91"/>
    </location>
</feature>
<feature type="transmembrane region" description="Helical" evidence="6">
    <location>
        <begin position="165"/>
        <end position="182"/>
    </location>
</feature>
<feature type="domain" description="Major facilitator superfamily (MFS) profile" evidence="7">
    <location>
        <begin position="10"/>
        <end position="381"/>
    </location>
</feature>
<dbReference type="Proteomes" id="UP000199584">
    <property type="component" value="Unassembled WGS sequence"/>
</dbReference>
<protein>
    <submittedName>
        <fullName evidence="8">MFS transporter, FSR family, fosmidomycin resistance protein</fullName>
    </submittedName>
</protein>
<feature type="transmembrane region" description="Helical" evidence="6">
    <location>
        <begin position="246"/>
        <end position="266"/>
    </location>
</feature>
<dbReference type="AlphaFoldDB" id="A0A1I6DDG9"/>
<dbReference type="InterPro" id="IPR020846">
    <property type="entry name" value="MFS_dom"/>
</dbReference>
<feature type="transmembrane region" description="Helical" evidence="6">
    <location>
        <begin position="97"/>
        <end position="115"/>
    </location>
</feature>
<dbReference type="InterPro" id="IPR011701">
    <property type="entry name" value="MFS"/>
</dbReference>
<feature type="transmembrane region" description="Helical" evidence="6">
    <location>
        <begin position="330"/>
        <end position="349"/>
    </location>
</feature>
<name>A0A1I6DDG9_9FIRM</name>
<evidence type="ECO:0000256" key="5">
    <source>
        <dbReference type="ARBA" id="ARBA00023136"/>
    </source>
</evidence>
<keyword evidence="4 6" id="KW-1133">Transmembrane helix</keyword>
<dbReference type="SUPFAM" id="SSF103473">
    <property type="entry name" value="MFS general substrate transporter"/>
    <property type="match status" value="1"/>
</dbReference>
<evidence type="ECO:0000256" key="3">
    <source>
        <dbReference type="ARBA" id="ARBA00022692"/>
    </source>
</evidence>
<dbReference type="EMBL" id="FOYM01000009">
    <property type="protein sequence ID" value="SFR03489.1"/>
    <property type="molecule type" value="Genomic_DNA"/>
</dbReference>
<feature type="transmembrane region" description="Helical" evidence="6">
    <location>
        <begin position="212"/>
        <end position="234"/>
    </location>
</feature>
<dbReference type="PANTHER" id="PTHR43129:SF1">
    <property type="entry name" value="FOSMIDOMYCIN RESISTANCE PROTEIN"/>
    <property type="match status" value="1"/>
</dbReference>
<evidence type="ECO:0000256" key="4">
    <source>
        <dbReference type="ARBA" id="ARBA00022989"/>
    </source>
</evidence>
<evidence type="ECO:0000313" key="9">
    <source>
        <dbReference type="Proteomes" id="UP000199584"/>
    </source>
</evidence>
<dbReference type="GO" id="GO:0005886">
    <property type="term" value="C:plasma membrane"/>
    <property type="evidence" value="ECO:0007669"/>
    <property type="project" value="UniProtKB-SubCell"/>
</dbReference>
<evidence type="ECO:0000259" key="7">
    <source>
        <dbReference type="PROSITE" id="PS50850"/>
    </source>
</evidence>
<dbReference type="CDD" id="cd17478">
    <property type="entry name" value="MFS_FsR"/>
    <property type="match status" value="1"/>
</dbReference>
<feature type="transmembrane region" description="Helical" evidence="6">
    <location>
        <begin position="296"/>
        <end position="318"/>
    </location>
</feature>
<feature type="transmembrane region" description="Helical" evidence="6">
    <location>
        <begin position="355"/>
        <end position="379"/>
    </location>
</feature>
<evidence type="ECO:0000256" key="6">
    <source>
        <dbReference type="SAM" id="Phobius"/>
    </source>
</evidence>